<name>A0A226DKN5_FOLCA</name>
<dbReference type="GO" id="GO:0071218">
    <property type="term" value="P:cellular response to misfolded protein"/>
    <property type="evidence" value="ECO:0007669"/>
    <property type="project" value="TreeGrafter"/>
</dbReference>
<dbReference type="InterPro" id="IPR019734">
    <property type="entry name" value="TPR_rpt"/>
</dbReference>
<dbReference type="PANTHER" id="PTHR46803">
    <property type="entry name" value="E3 UBIQUITIN-PROTEIN LIGASE CHIP"/>
    <property type="match status" value="1"/>
</dbReference>
<dbReference type="AlphaFoldDB" id="A0A226DKN5"/>
<dbReference type="FunFam" id="3.30.40.10:FF:000124">
    <property type="entry name" value="STIP1 homology and U box-containing protein 1"/>
    <property type="match status" value="1"/>
</dbReference>
<dbReference type="Gene3D" id="1.25.40.10">
    <property type="entry name" value="Tetratricopeptide repeat domain"/>
    <property type="match status" value="1"/>
</dbReference>
<evidence type="ECO:0000256" key="8">
    <source>
        <dbReference type="ARBA" id="ARBA00044543"/>
    </source>
</evidence>
<dbReference type="GO" id="GO:0000209">
    <property type="term" value="P:protein polyubiquitination"/>
    <property type="evidence" value="ECO:0007669"/>
    <property type="project" value="TreeGrafter"/>
</dbReference>
<evidence type="ECO:0000313" key="11">
    <source>
        <dbReference type="EMBL" id="OXA45759.1"/>
    </source>
</evidence>
<proteinExistence type="predicted"/>
<dbReference type="GO" id="GO:0051087">
    <property type="term" value="F:protein-folding chaperone binding"/>
    <property type="evidence" value="ECO:0007669"/>
    <property type="project" value="TreeGrafter"/>
</dbReference>
<keyword evidence="12" id="KW-1185">Reference proteome</keyword>
<dbReference type="InterPro" id="IPR045202">
    <property type="entry name" value="CHIP_RING-Ubox"/>
</dbReference>
<dbReference type="OrthoDB" id="629492at2759"/>
<keyword evidence="4" id="KW-0677">Repeat</keyword>
<keyword evidence="5" id="KW-0833">Ubl conjugation pathway</keyword>
<evidence type="ECO:0000256" key="4">
    <source>
        <dbReference type="ARBA" id="ARBA00022737"/>
    </source>
</evidence>
<evidence type="ECO:0000256" key="7">
    <source>
        <dbReference type="ARBA" id="ARBA00044534"/>
    </source>
</evidence>
<dbReference type="GO" id="GO:0043161">
    <property type="term" value="P:proteasome-mediated ubiquitin-dependent protein catabolic process"/>
    <property type="evidence" value="ECO:0007669"/>
    <property type="project" value="TreeGrafter"/>
</dbReference>
<dbReference type="GO" id="GO:0061630">
    <property type="term" value="F:ubiquitin protein ligase activity"/>
    <property type="evidence" value="ECO:0007669"/>
    <property type="project" value="UniProtKB-EC"/>
</dbReference>
<dbReference type="GO" id="GO:0006515">
    <property type="term" value="P:protein quality control for misfolded or incompletely synthesized proteins"/>
    <property type="evidence" value="ECO:0007669"/>
    <property type="project" value="TreeGrafter"/>
</dbReference>
<dbReference type="GO" id="GO:0030018">
    <property type="term" value="C:Z disc"/>
    <property type="evidence" value="ECO:0007669"/>
    <property type="project" value="TreeGrafter"/>
</dbReference>
<dbReference type="Pfam" id="PF18391">
    <property type="entry name" value="CHIP_TPR_N"/>
    <property type="match status" value="1"/>
</dbReference>
<evidence type="ECO:0000256" key="1">
    <source>
        <dbReference type="ARBA" id="ARBA00000900"/>
    </source>
</evidence>
<dbReference type="Gene3D" id="6.10.140.2020">
    <property type="match status" value="1"/>
</dbReference>
<dbReference type="EC" id="2.3.2.27" evidence="2"/>
<dbReference type="InterPro" id="IPR011990">
    <property type="entry name" value="TPR-like_helical_dom_sf"/>
</dbReference>
<gene>
    <name evidence="11" type="ORF">Fcan01_19580</name>
</gene>
<sequence>MSRSQNTKRHHVSVTDTELKEKGNRYFSERKYEEAIRCYSQAIQKNPSNPIYYTNRALSGLRLSRFQDVAADCRSALELEPNMVKAHFYLGQALCGLDMLDDGVKHLQRTVDLAKEQRLNYGDDMTQVLRHWRKRRFSIQEEKRLAEEIELQTYLSRLIREDRERQIDEFKAQQAAKGDSDETELNAKIASVEKFSDNCMNEMNNLFAKVDDRRRKREVPDYLCGKISFEILRDPVITPSGITYERKDLEEHLMRVGHFDPITRVTLTSDQLMPNYAMKEVVDAFVTENEWALDI</sequence>
<dbReference type="SMART" id="SM00504">
    <property type="entry name" value="Ubox"/>
    <property type="match status" value="1"/>
</dbReference>
<accession>A0A226DKN5</accession>
<dbReference type="Pfam" id="PF04564">
    <property type="entry name" value="U-box"/>
    <property type="match status" value="1"/>
</dbReference>
<dbReference type="SUPFAM" id="SSF48452">
    <property type="entry name" value="TPR-like"/>
    <property type="match status" value="1"/>
</dbReference>
<dbReference type="InterPro" id="IPR013083">
    <property type="entry name" value="Znf_RING/FYVE/PHD"/>
</dbReference>
<evidence type="ECO:0000256" key="5">
    <source>
        <dbReference type="ARBA" id="ARBA00022786"/>
    </source>
</evidence>
<dbReference type="SMART" id="SM00028">
    <property type="entry name" value="TPR"/>
    <property type="match status" value="3"/>
</dbReference>
<dbReference type="OMA" id="WAGVEHD"/>
<dbReference type="EMBL" id="LNIX01000017">
    <property type="protein sequence ID" value="OXA45759.1"/>
    <property type="molecule type" value="Genomic_DNA"/>
</dbReference>
<dbReference type="GO" id="GO:0045862">
    <property type="term" value="P:positive regulation of proteolysis"/>
    <property type="evidence" value="ECO:0007669"/>
    <property type="project" value="TreeGrafter"/>
</dbReference>
<dbReference type="Gene3D" id="3.30.40.10">
    <property type="entry name" value="Zinc/RING finger domain, C3HC4 (zinc finger)"/>
    <property type="match status" value="1"/>
</dbReference>
<dbReference type="Proteomes" id="UP000198287">
    <property type="component" value="Unassembled WGS sequence"/>
</dbReference>
<dbReference type="InterPro" id="IPR003613">
    <property type="entry name" value="Ubox_domain"/>
</dbReference>
<comment type="caution">
    <text evidence="11">The sequence shown here is derived from an EMBL/GenBank/DDBJ whole genome shotgun (WGS) entry which is preliminary data.</text>
</comment>
<dbReference type="PROSITE" id="PS50005">
    <property type="entry name" value="TPR"/>
    <property type="match status" value="1"/>
</dbReference>
<dbReference type="Pfam" id="PF13414">
    <property type="entry name" value="TPR_11"/>
    <property type="match status" value="1"/>
</dbReference>
<dbReference type="PANTHER" id="PTHR46803:SF2">
    <property type="entry name" value="E3 UBIQUITIN-PROTEIN LIGASE CHIP"/>
    <property type="match status" value="1"/>
</dbReference>
<comment type="catalytic activity">
    <reaction evidence="1">
        <text>S-ubiquitinyl-[E2 ubiquitin-conjugating enzyme]-L-cysteine + [acceptor protein]-L-lysine = [E2 ubiquitin-conjugating enzyme]-L-cysteine + N(6)-ubiquitinyl-[acceptor protein]-L-lysine.</text>
        <dbReference type="EC" id="2.3.2.27"/>
    </reaction>
</comment>
<dbReference type="InterPro" id="IPR041312">
    <property type="entry name" value="CHIP_TPR_N"/>
</dbReference>
<reference evidence="11 12" key="1">
    <citation type="submission" date="2015-12" db="EMBL/GenBank/DDBJ databases">
        <title>The genome of Folsomia candida.</title>
        <authorList>
            <person name="Faddeeva A."/>
            <person name="Derks M.F."/>
            <person name="Anvar Y."/>
            <person name="Smit S."/>
            <person name="Van Straalen N."/>
            <person name="Roelofs D."/>
        </authorList>
    </citation>
    <scope>NUCLEOTIDE SEQUENCE [LARGE SCALE GENOMIC DNA]</scope>
    <source>
        <strain evidence="11 12">VU population</strain>
        <tissue evidence="11">Whole body</tissue>
    </source>
</reference>
<dbReference type="PROSITE" id="PS51698">
    <property type="entry name" value="U_BOX"/>
    <property type="match status" value="1"/>
</dbReference>
<evidence type="ECO:0000259" key="10">
    <source>
        <dbReference type="PROSITE" id="PS51698"/>
    </source>
</evidence>
<evidence type="ECO:0000256" key="3">
    <source>
        <dbReference type="ARBA" id="ARBA00022679"/>
    </source>
</evidence>
<evidence type="ECO:0000256" key="9">
    <source>
        <dbReference type="PROSITE-ProRule" id="PRU00339"/>
    </source>
</evidence>
<feature type="repeat" description="TPR" evidence="9">
    <location>
        <begin position="16"/>
        <end position="49"/>
    </location>
</feature>
<dbReference type="STRING" id="158441.A0A226DKN5"/>
<evidence type="ECO:0000256" key="2">
    <source>
        <dbReference type="ARBA" id="ARBA00012483"/>
    </source>
</evidence>
<keyword evidence="6 9" id="KW-0802">TPR repeat</keyword>
<keyword evidence="3" id="KW-0808">Transferase</keyword>
<protein>
    <recommendedName>
        <fullName evidence="7">E3 ubiquitin-protein ligase CHIP</fullName>
        <ecNumber evidence="2">2.3.2.27</ecNumber>
    </recommendedName>
    <alternativeName>
        <fullName evidence="8">RING-type E3 ubiquitin transferase CHIP</fullName>
    </alternativeName>
</protein>
<evidence type="ECO:0000256" key="6">
    <source>
        <dbReference type="ARBA" id="ARBA00022803"/>
    </source>
</evidence>
<feature type="domain" description="U-box" evidence="10">
    <location>
        <begin position="218"/>
        <end position="292"/>
    </location>
</feature>
<organism evidence="11 12">
    <name type="scientific">Folsomia candida</name>
    <name type="common">Springtail</name>
    <dbReference type="NCBI Taxonomy" id="158441"/>
    <lineage>
        <taxon>Eukaryota</taxon>
        <taxon>Metazoa</taxon>
        <taxon>Ecdysozoa</taxon>
        <taxon>Arthropoda</taxon>
        <taxon>Hexapoda</taxon>
        <taxon>Collembola</taxon>
        <taxon>Entomobryomorpha</taxon>
        <taxon>Isotomoidea</taxon>
        <taxon>Isotomidae</taxon>
        <taxon>Proisotominae</taxon>
        <taxon>Folsomia</taxon>
    </lineage>
</organism>
<dbReference type="CDD" id="cd16654">
    <property type="entry name" value="RING-Ubox_CHIP"/>
    <property type="match status" value="1"/>
</dbReference>
<dbReference type="SUPFAM" id="SSF57850">
    <property type="entry name" value="RING/U-box"/>
    <property type="match status" value="1"/>
</dbReference>
<evidence type="ECO:0000313" key="12">
    <source>
        <dbReference type="Proteomes" id="UP000198287"/>
    </source>
</evidence>